<dbReference type="PROSITE" id="PS50109">
    <property type="entry name" value="HIS_KIN"/>
    <property type="match status" value="1"/>
</dbReference>
<dbReference type="Pfam" id="PF00072">
    <property type="entry name" value="Response_reg"/>
    <property type="match status" value="1"/>
</dbReference>
<evidence type="ECO:0000313" key="8">
    <source>
        <dbReference type="Proteomes" id="UP000501534"/>
    </source>
</evidence>
<proteinExistence type="predicted"/>
<dbReference type="SMART" id="SM00091">
    <property type="entry name" value="PAS"/>
    <property type="match status" value="2"/>
</dbReference>
<dbReference type="Gene3D" id="3.40.50.2300">
    <property type="match status" value="2"/>
</dbReference>
<dbReference type="Proteomes" id="UP000501534">
    <property type="component" value="Chromosome"/>
</dbReference>
<comment type="caution">
    <text evidence="3">Lacks conserved residue(s) required for the propagation of feature annotation.</text>
</comment>
<dbReference type="AlphaFoldDB" id="A0A6M4GYF2"/>
<keyword evidence="2" id="KW-0902">Two-component regulatory system</keyword>
<dbReference type="GO" id="GO:0004673">
    <property type="term" value="F:protein histidine kinase activity"/>
    <property type="evidence" value="ECO:0007669"/>
    <property type="project" value="UniProtKB-EC"/>
</dbReference>
<dbReference type="InterPro" id="IPR011006">
    <property type="entry name" value="CheY-like_superfamily"/>
</dbReference>
<dbReference type="CDD" id="cd00130">
    <property type="entry name" value="PAS"/>
    <property type="match status" value="1"/>
</dbReference>
<keyword evidence="7" id="KW-0418">Kinase</keyword>
<evidence type="ECO:0000259" key="5">
    <source>
        <dbReference type="PROSITE" id="PS50110"/>
    </source>
</evidence>
<dbReference type="InterPro" id="IPR005467">
    <property type="entry name" value="His_kinase_dom"/>
</dbReference>
<evidence type="ECO:0000259" key="6">
    <source>
        <dbReference type="PROSITE" id="PS50112"/>
    </source>
</evidence>
<dbReference type="SUPFAM" id="SSF55785">
    <property type="entry name" value="PYP-like sensor domain (PAS domain)"/>
    <property type="match status" value="1"/>
</dbReference>
<dbReference type="InterPro" id="IPR035965">
    <property type="entry name" value="PAS-like_dom_sf"/>
</dbReference>
<evidence type="ECO:0000256" key="2">
    <source>
        <dbReference type="ARBA" id="ARBA00023012"/>
    </source>
</evidence>
<dbReference type="GO" id="GO:0000160">
    <property type="term" value="P:phosphorelay signal transduction system"/>
    <property type="evidence" value="ECO:0007669"/>
    <property type="project" value="UniProtKB-KW"/>
</dbReference>
<accession>A0A6M4GYF2</accession>
<keyword evidence="7" id="KW-0808">Transferase</keyword>
<feature type="domain" description="Response regulatory" evidence="5">
    <location>
        <begin position="452"/>
        <end position="573"/>
    </location>
</feature>
<gene>
    <name evidence="7" type="primary">rcsC_21</name>
    <name evidence="7" type="ORF">DSM104443_03386</name>
</gene>
<dbReference type="Gene3D" id="3.30.565.10">
    <property type="entry name" value="Histidine kinase-like ATPase, C-terminal domain"/>
    <property type="match status" value="1"/>
</dbReference>
<dbReference type="SUPFAM" id="SSF52172">
    <property type="entry name" value="CheY-like"/>
    <property type="match status" value="2"/>
</dbReference>
<feature type="domain" description="PAS" evidence="6">
    <location>
        <begin position="2"/>
        <end position="72"/>
    </location>
</feature>
<dbReference type="SMART" id="SM00448">
    <property type="entry name" value="REC"/>
    <property type="match status" value="2"/>
</dbReference>
<evidence type="ECO:0000256" key="3">
    <source>
        <dbReference type="PROSITE-ProRule" id="PRU00169"/>
    </source>
</evidence>
<name>A0A6M4GYF2_9PROT</name>
<feature type="domain" description="Histidine kinase" evidence="4">
    <location>
        <begin position="229"/>
        <end position="435"/>
    </location>
</feature>
<dbReference type="Gene3D" id="3.30.450.20">
    <property type="entry name" value="PAS domain"/>
    <property type="match status" value="1"/>
</dbReference>
<dbReference type="InterPro" id="IPR036890">
    <property type="entry name" value="HATPase_C_sf"/>
</dbReference>
<dbReference type="InterPro" id="IPR000014">
    <property type="entry name" value="PAS"/>
</dbReference>
<dbReference type="Pfam" id="PF13188">
    <property type="entry name" value="PAS_8"/>
    <property type="match status" value="1"/>
</dbReference>
<dbReference type="NCBIfam" id="TIGR00229">
    <property type="entry name" value="sensory_box"/>
    <property type="match status" value="1"/>
</dbReference>
<dbReference type="InterPro" id="IPR013656">
    <property type="entry name" value="PAS_4"/>
</dbReference>
<dbReference type="EMBL" id="CP053069">
    <property type="protein sequence ID" value="QJR12301.1"/>
    <property type="molecule type" value="Genomic_DNA"/>
</dbReference>
<reference evidence="7 8" key="1">
    <citation type="submission" date="2020-04" db="EMBL/GenBank/DDBJ databases">
        <title>Usitatibacter rugosus gen. nov., sp. nov. and Usitatibacter palustris sp. nov., novel members of Usitatibacteraceae fam. nov. within the order Nitrosomonadales isolated from soil.</title>
        <authorList>
            <person name="Huber K.J."/>
            <person name="Neumann-Schaal M."/>
            <person name="Geppert A."/>
            <person name="Luckner M."/>
            <person name="Wanner G."/>
            <person name="Overmann J."/>
        </authorList>
    </citation>
    <scope>NUCLEOTIDE SEQUENCE [LARGE SCALE GENOMIC DNA]</scope>
    <source>
        <strain evidence="7 8">0125_3</strain>
    </source>
</reference>
<dbReference type="InterPro" id="IPR001789">
    <property type="entry name" value="Sig_transdc_resp-reg_receiver"/>
</dbReference>
<dbReference type="SUPFAM" id="SSF55874">
    <property type="entry name" value="ATPase domain of HSP90 chaperone/DNA topoisomerase II/histidine kinase"/>
    <property type="match status" value="1"/>
</dbReference>
<dbReference type="PROSITE" id="PS50112">
    <property type="entry name" value="PAS"/>
    <property type="match status" value="1"/>
</dbReference>
<dbReference type="KEGG" id="uru:DSM104443_03386"/>
<evidence type="ECO:0000313" key="7">
    <source>
        <dbReference type="EMBL" id="QJR12301.1"/>
    </source>
</evidence>
<feature type="domain" description="Response regulatory" evidence="5">
    <location>
        <begin position="599"/>
        <end position="715"/>
    </location>
</feature>
<protein>
    <submittedName>
        <fullName evidence="7">Sensor histidine kinase RcsC</fullName>
        <ecNumber evidence="7">2.7.13.3</ecNumber>
    </submittedName>
</protein>
<dbReference type="InterPro" id="IPR003594">
    <property type="entry name" value="HATPase_dom"/>
</dbReference>
<sequence>MALEDFKRIVESLRTPVAVADPRGVIAFANGAFAQLVGKAARELPGTVLSDFFVAGDQKKLLQGLQRVAEGKSASGLIEAQVAGEEPHWVEVGFAPPLDARERPVDVIVSLQDIDSQRDTETTLNLFAARLFAIADASSIAVMIENANGEIELVTEAFCRFVGTDSAPQSLMGLPAKDVLTKSKRKRKDFKRQTIVVDEGDAGALWLPAEGTGDASPVKSASEIALIEKIGEELSVALEGMSAITIRAQEMEFDPVLIDHFSRIRLSTETAMAAIGDLVDFSNVSGGVILHKGEFRLRSALADLVKRVVSEAEERGCRLRVRVEQDVTDALEGDVERLQLLVKNLLDNAFQLVPGAEVTLHITPEYITESGIQLSFGVSAAMDGADKPIPRFSPEGGMGVAVAKFMVIAMGGKLAVSSRPGGEIYSFTIEFPILPVPPAPRRATFASMVGLTVLIVSAEPDQRLELSNTLRGWRMNPMEADNPEMALKLLERMHEEGAAVPLVILADQLPVQDGYMLAFRIKYHRTLSGTILMMLATRGKPGDAIACRENGISAYMRYPIGEHQLEEAIKAVTGASVDADETPTLVTRHSLREQRKGATILLVDANRDSQILASHILGKRDCNVVAVQDVEEALAALEQDMYDVVLVDPSVAGLADGPAKLRSAIQRDSEKVHFVACSVEHSPKWSEARKAEGYNATLGKPFNKDHLLGVLQALGKLPEET</sequence>
<organism evidence="7 8">
    <name type="scientific">Usitatibacter rugosus</name>
    <dbReference type="NCBI Taxonomy" id="2732067"/>
    <lineage>
        <taxon>Bacteria</taxon>
        <taxon>Pseudomonadati</taxon>
        <taxon>Pseudomonadota</taxon>
        <taxon>Betaproteobacteria</taxon>
        <taxon>Nitrosomonadales</taxon>
        <taxon>Usitatibacteraceae</taxon>
        <taxon>Usitatibacter</taxon>
    </lineage>
</organism>
<dbReference type="Pfam" id="PF08448">
    <property type="entry name" value="PAS_4"/>
    <property type="match status" value="1"/>
</dbReference>
<keyword evidence="1 3" id="KW-0597">Phosphoprotein</keyword>
<dbReference type="PANTHER" id="PTHR45339:SF1">
    <property type="entry name" value="HYBRID SIGNAL TRANSDUCTION HISTIDINE KINASE J"/>
    <property type="match status" value="1"/>
</dbReference>
<dbReference type="PANTHER" id="PTHR45339">
    <property type="entry name" value="HYBRID SIGNAL TRANSDUCTION HISTIDINE KINASE J"/>
    <property type="match status" value="1"/>
</dbReference>
<dbReference type="Pfam" id="PF02518">
    <property type="entry name" value="HATPase_c"/>
    <property type="match status" value="1"/>
</dbReference>
<keyword evidence="8" id="KW-1185">Reference proteome</keyword>
<evidence type="ECO:0000256" key="1">
    <source>
        <dbReference type="ARBA" id="ARBA00022553"/>
    </source>
</evidence>
<dbReference type="PROSITE" id="PS50110">
    <property type="entry name" value="RESPONSE_REGULATORY"/>
    <property type="match status" value="2"/>
</dbReference>
<dbReference type="RefSeq" id="WP_171094394.1">
    <property type="nucleotide sequence ID" value="NZ_CP053069.1"/>
</dbReference>
<evidence type="ECO:0000259" key="4">
    <source>
        <dbReference type="PROSITE" id="PS50109"/>
    </source>
</evidence>
<dbReference type="EC" id="2.7.13.3" evidence="7"/>
<feature type="modified residue" description="4-aspartylphosphate" evidence="3">
    <location>
        <position position="648"/>
    </location>
</feature>